<dbReference type="InterPro" id="IPR036397">
    <property type="entry name" value="RNaseH_sf"/>
</dbReference>
<evidence type="ECO:0000313" key="7">
    <source>
        <dbReference type="EMBL" id="CDS10687.1"/>
    </source>
</evidence>
<protein>
    <recommendedName>
        <fullName evidence="6">C3H1-type domain-containing protein</fullName>
    </recommendedName>
</protein>
<dbReference type="EMBL" id="LK023339">
    <property type="protein sequence ID" value="CDS10687.1"/>
    <property type="molecule type" value="Genomic_DNA"/>
</dbReference>
<dbReference type="InterPro" id="IPR012337">
    <property type="entry name" value="RNaseH-like_sf"/>
</dbReference>
<reference evidence="7" key="1">
    <citation type="journal article" date="2014" name="Genome Announc.">
        <title>De novo whole-genome sequence and genome annotation of Lichtheimia ramosa.</title>
        <authorList>
            <person name="Linde J."/>
            <person name="Schwartze V."/>
            <person name="Binder U."/>
            <person name="Lass-Florl C."/>
            <person name="Voigt K."/>
            <person name="Horn F."/>
        </authorList>
    </citation>
    <scope>NUCLEOTIDE SEQUENCE</scope>
    <source>
        <strain evidence="7">JMRC FSU:6197</strain>
    </source>
</reference>
<dbReference type="Gene3D" id="6.10.250.3220">
    <property type="match status" value="1"/>
</dbReference>
<dbReference type="GO" id="GO:0000175">
    <property type="term" value="F:3'-5'-RNA exonuclease activity"/>
    <property type="evidence" value="ECO:0007669"/>
    <property type="project" value="TreeGrafter"/>
</dbReference>
<dbReference type="Gene3D" id="3.30.420.10">
    <property type="entry name" value="Ribonuclease H-like superfamily/Ribonuclease H"/>
    <property type="match status" value="1"/>
</dbReference>
<dbReference type="GO" id="GO:0034472">
    <property type="term" value="P:snRNA 3'-end processing"/>
    <property type="evidence" value="ECO:0007669"/>
    <property type="project" value="TreeGrafter"/>
</dbReference>
<dbReference type="InterPro" id="IPR000571">
    <property type="entry name" value="Znf_CCCH"/>
</dbReference>
<feature type="domain" description="C3H1-type" evidence="6">
    <location>
        <begin position="249"/>
        <end position="277"/>
    </location>
</feature>
<dbReference type="AlphaFoldDB" id="A0A077WVD5"/>
<name>A0A077WVD5_9FUNG</name>
<dbReference type="PANTHER" id="PTHR15092">
    <property type="entry name" value="POLY A -SPECIFIC RIBONUCLEASE/TARGET OF EGR1, MEMBER 1"/>
    <property type="match status" value="1"/>
</dbReference>
<dbReference type="InterPro" id="IPR006941">
    <property type="entry name" value="RNase_CAF1"/>
</dbReference>
<dbReference type="SUPFAM" id="SSF90229">
    <property type="entry name" value="CCCH zinc finger"/>
    <property type="match status" value="1"/>
</dbReference>
<dbReference type="GO" id="GO:0008270">
    <property type="term" value="F:zinc ion binding"/>
    <property type="evidence" value="ECO:0007669"/>
    <property type="project" value="UniProtKB-KW"/>
</dbReference>
<evidence type="ECO:0000259" key="6">
    <source>
        <dbReference type="PROSITE" id="PS50103"/>
    </source>
</evidence>
<organism evidence="7">
    <name type="scientific">Lichtheimia ramosa</name>
    <dbReference type="NCBI Taxonomy" id="688394"/>
    <lineage>
        <taxon>Eukaryota</taxon>
        <taxon>Fungi</taxon>
        <taxon>Fungi incertae sedis</taxon>
        <taxon>Mucoromycota</taxon>
        <taxon>Mucoromycotina</taxon>
        <taxon>Mucoromycetes</taxon>
        <taxon>Mucorales</taxon>
        <taxon>Lichtheimiaceae</taxon>
        <taxon>Lichtheimia</taxon>
    </lineage>
</organism>
<proteinExistence type="inferred from homology"/>
<dbReference type="InterPro" id="IPR051181">
    <property type="entry name" value="CAF1_poly(A)_ribonucleases"/>
</dbReference>
<accession>A0A077WVD5</accession>
<gene>
    <name evidence="7" type="ORF">LRAMOSA11173</name>
</gene>
<dbReference type="GO" id="GO:0015030">
    <property type="term" value="C:Cajal body"/>
    <property type="evidence" value="ECO:0007669"/>
    <property type="project" value="TreeGrafter"/>
</dbReference>
<feature type="zinc finger region" description="C3H1-type" evidence="5">
    <location>
        <begin position="249"/>
        <end position="277"/>
    </location>
</feature>
<keyword evidence="4 5" id="KW-0862">Zinc</keyword>
<evidence type="ECO:0000256" key="3">
    <source>
        <dbReference type="ARBA" id="ARBA00022771"/>
    </source>
</evidence>
<dbReference type="SUPFAM" id="SSF53098">
    <property type="entry name" value="Ribonuclease H-like"/>
    <property type="match status" value="1"/>
</dbReference>
<dbReference type="OrthoDB" id="414075at2759"/>
<dbReference type="PANTHER" id="PTHR15092:SF37">
    <property type="entry name" value="TARGET OF EGR1 PROTEIN 1"/>
    <property type="match status" value="1"/>
</dbReference>
<evidence type="ECO:0000256" key="5">
    <source>
        <dbReference type="PROSITE-ProRule" id="PRU00723"/>
    </source>
</evidence>
<evidence type="ECO:0000256" key="2">
    <source>
        <dbReference type="ARBA" id="ARBA00022723"/>
    </source>
</evidence>
<dbReference type="GO" id="GO:0017069">
    <property type="term" value="F:snRNA binding"/>
    <property type="evidence" value="ECO:0007669"/>
    <property type="project" value="TreeGrafter"/>
</dbReference>
<keyword evidence="2 5" id="KW-0479">Metal-binding</keyword>
<sequence>MTGIPYTQVTNKNLHSVYQDIVDKIATAKYVAIDTEFTGHCQTVSKHMEQRYSELSTVVKKSALVSFGMAIMTQQGTLESFDVLVVNETVHQVDPSNLLFLVHHGFDFNSQLRHGLGYRPGVYNVLNRSKDIKVKRGVRELWVDIHRELRAHLVPLVVHNGFIDLMYLYHSFITALPTQFQGFVADLVDAFPGGVYDTKYISRTILHEQTTFLGYLYFQYMRQNNKRKREGQGVDHGQVVKKQCYDESYMPAPICEDYAARGYCEGGYRCAFSHDLNRILERDEKARNSSTGENDVSIPVPATNSHNAYFDAYMTAYIFNHMVTKVSMKENINKLYLMRLDFPLQLVKSQYTNTTEQWNAMKKHIDDANR</sequence>
<evidence type="ECO:0000256" key="4">
    <source>
        <dbReference type="ARBA" id="ARBA00022833"/>
    </source>
</evidence>
<dbReference type="InterPro" id="IPR036855">
    <property type="entry name" value="Znf_CCCH_sf"/>
</dbReference>
<dbReference type="Pfam" id="PF04857">
    <property type="entry name" value="CAF1"/>
    <property type="match status" value="2"/>
</dbReference>
<keyword evidence="3 5" id="KW-0863">Zinc-finger</keyword>
<comment type="similarity">
    <text evidence="1">Belongs to the CAF1 family.</text>
</comment>
<evidence type="ECO:0000256" key="1">
    <source>
        <dbReference type="ARBA" id="ARBA00008372"/>
    </source>
</evidence>
<dbReference type="PROSITE" id="PS50103">
    <property type="entry name" value="ZF_C3H1"/>
    <property type="match status" value="1"/>
</dbReference>